<dbReference type="GO" id="GO:0005886">
    <property type="term" value="C:plasma membrane"/>
    <property type="evidence" value="ECO:0007669"/>
    <property type="project" value="UniProtKB-SubCell"/>
</dbReference>
<feature type="transmembrane region" description="Helical" evidence="7">
    <location>
        <begin position="233"/>
        <end position="253"/>
    </location>
</feature>
<sequence>MSDKDSKETTDRKPSTMDEITGVGSSWGRAMLVPILALFTALVCGALIIAVSDLDLLSLWKSDPGLAASGTWSKISGAYAAMFRGAFGDLQGWSETLTLAAPLILAGLSVAVGFKAGLFNIGAEGQMVIGGLTAVIIGFSFDLPAIIHVPLSILGGFVGGFIWGAIPGLLRAKTGAHEVITTIMLNFVALNLLTYLLKSSAIQQPGRDDARSKLIQETARLPRLLSFMDDPRLRVHLGILIALVAAGAVYWMLFKTTLGFEI</sequence>
<reference evidence="8" key="1">
    <citation type="submission" date="2018-06" db="EMBL/GenBank/DDBJ databases">
        <authorList>
            <person name="Zhirakovskaya E."/>
        </authorList>
    </citation>
    <scope>NUCLEOTIDE SEQUENCE</scope>
</reference>
<dbReference type="GO" id="GO:0022857">
    <property type="term" value="F:transmembrane transporter activity"/>
    <property type="evidence" value="ECO:0007669"/>
    <property type="project" value="InterPro"/>
</dbReference>
<name>A0A3B0SCR3_9ZZZZ</name>
<keyword evidence="3 7" id="KW-0812">Transmembrane</keyword>
<dbReference type="EMBL" id="UOEK01000186">
    <property type="protein sequence ID" value="VAW00412.1"/>
    <property type="molecule type" value="Genomic_DNA"/>
</dbReference>
<evidence type="ECO:0000256" key="7">
    <source>
        <dbReference type="SAM" id="Phobius"/>
    </source>
</evidence>
<accession>A0A3B0SCR3</accession>
<evidence type="ECO:0008006" key="9">
    <source>
        <dbReference type="Google" id="ProtNLM"/>
    </source>
</evidence>
<dbReference type="CDD" id="cd06580">
    <property type="entry name" value="TM_PBP1_transp_TpRbsC_like"/>
    <property type="match status" value="1"/>
</dbReference>
<evidence type="ECO:0000256" key="6">
    <source>
        <dbReference type="SAM" id="MobiDB-lite"/>
    </source>
</evidence>
<keyword evidence="5 7" id="KW-0472">Membrane</keyword>
<gene>
    <name evidence="8" type="ORF">MNBD_ACTINO02-3182</name>
</gene>
<keyword evidence="4 7" id="KW-1133">Transmembrane helix</keyword>
<evidence type="ECO:0000256" key="3">
    <source>
        <dbReference type="ARBA" id="ARBA00022692"/>
    </source>
</evidence>
<feature type="transmembrane region" description="Helical" evidence="7">
    <location>
        <begin position="179"/>
        <end position="197"/>
    </location>
</feature>
<feature type="non-terminal residue" evidence="8">
    <location>
        <position position="262"/>
    </location>
</feature>
<dbReference type="AlphaFoldDB" id="A0A3B0SCR3"/>
<dbReference type="PANTHER" id="PTHR47089">
    <property type="entry name" value="ABC TRANSPORTER, PERMEASE PROTEIN"/>
    <property type="match status" value="1"/>
</dbReference>
<feature type="transmembrane region" description="Helical" evidence="7">
    <location>
        <begin position="99"/>
        <end position="121"/>
    </location>
</feature>
<feature type="transmembrane region" description="Helical" evidence="7">
    <location>
        <begin position="30"/>
        <end position="51"/>
    </location>
</feature>
<keyword evidence="2" id="KW-1003">Cell membrane</keyword>
<evidence type="ECO:0000256" key="4">
    <source>
        <dbReference type="ARBA" id="ARBA00022989"/>
    </source>
</evidence>
<dbReference type="InterPro" id="IPR001851">
    <property type="entry name" value="ABC_transp_permease"/>
</dbReference>
<proteinExistence type="predicted"/>
<protein>
    <recommendedName>
        <fullName evidence="9">ABC transporter permease</fullName>
    </recommendedName>
</protein>
<dbReference type="PANTHER" id="PTHR47089:SF1">
    <property type="entry name" value="GUANOSINE ABC TRANSPORTER PERMEASE PROTEIN NUPP"/>
    <property type="match status" value="1"/>
</dbReference>
<dbReference type="Pfam" id="PF02653">
    <property type="entry name" value="BPD_transp_2"/>
    <property type="match status" value="1"/>
</dbReference>
<evidence type="ECO:0000256" key="1">
    <source>
        <dbReference type="ARBA" id="ARBA00004651"/>
    </source>
</evidence>
<evidence type="ECO:0000256" key="2">
    <source>
        <dbReference type="ARBA" id="ARBA00022475"/>
    </source>
</evidence>
<organism evidence="8">
    <name type="scientific">hydrothermal vent metagenome</name>
    <dbReference type="NCBI Taxonomy" id="652676"/>
    <lineage>
        <taxon>unclassified sequences</taxon>
        <taxon>metagenomes</taxon>
        <taxon>ecological metagenomes</taxon>
    </lineage>
</organism>
<feature type="region of interest" description="Disordered" evidence="6">
    <location>
        <begin position="1"/>
        <end position="20"/>
    </location>
</feature>
<comment type="subcellular location">
    <subcellularLocation>
        <location evidence="1">Cell membrane</location>
        <topology evidence="1">Multi-pass membrane protein</topology>
    </subcellularLocation>
</comment>
<feature type="compositionally biased region" description="Basic and acidic residues" evidence="6">
    <location>
        <begin position="1"/>
        <end position="16"/>
    </location>
</feature>
<feature type="transmembrane region" description="Helical" evidence="7">
    <location>
        <begin position="153"/>
        <end position="172"/>
    </location>
</feature>
<evidence type="ECO:0000256" key="5">
    <source>
        <dbReference type="ARBA" id="ARBA00023136"/>
    </source>
</evidence>
<feature type="transmembrane region" description="Helical" evidence="7">
    <location>
        <begin position="128"/>
        <end position="147"/>
    </location>
</feature>
<evidence type="ECO:0000313" key="8">
    <source>
        <dbReference type="EMBL" id="VAW00412.1"/>
    </source>
</evidence>